<dbReference type="GO" id="GO:0005576">
    <property type="term" value="C:extracellular region"/>
    <property type="evidence" value="ECO:0007669"/>
    <property type="project" value="InterPro"/>
</dbReference>
<evidence type="ECO:0000256" key="1">
    <source>
        <dbReference type="SAM" id="Phobius"/>
    </source>
</evidence>
<reference evidence="3" key="1">
    <citation type="submission" date="2023-06" db="EMBL/GenBank/DDBJ databases">
        <title>Genomic analysis of the entomopathogenic nematode Steinernema hermaphroditum.</title>
        <authorList>
            <person name="Schwarz E.M."/>
            <person name="Heppert J.K."/>
            <person name="Baniya A."/>
            <person name="Schwartz H.T."/>
            <person name="Tan C.-H."/>
            <person name="Antoshechkin I."/>
            <person name="Sternberg P.W."/>
            <person name="Goodrich-Blair H."/>
            <person name="Dillman A.R."/>
        </authorList>
    </citation>
    <scope>NUCLEOTIDE SEQUENCE</scope>
    <source>
        <strain evidence="3">PS9179</strain>
        <tissue evidence="3">Whole animal</tissue>
    </source>
</reference>
<feature type="transmembrane region" description="Helical" evidence="1">
    <location>
        <begin position="194"/>
        <end position="218"/>
    </location>
</feature>
<feature type="chain" id="PRO_5041276759" description="4Fe-4S ferredoxin-type domain-containing protein" evidence="2">
    <location>
        <begin position="21"/>
        <end position="219"/>
    </location>
</feature>
<keyword evidence="1" id="KW-1133">Transmembrane helix</keyword>
<dbReference type="CDD" id="cd00206">
    <property type="entry name" value="TFP_snake_toxin"/>
    <property type="match status" value="1"/>
</dbReference>
<dbReference type="EMBL" id="JAUCMV010000002">
    <property type="protein sequence ID" value="KAK0419981.1"/>
    <property type="molecule type" value="Genomic_DNA"/>
</dbReference>
<dbReference type="AlphaFoldDB" id="A0AA39IAI0"/>
<feature type="signal peptide" evidence="2">
    <location>
        <begin position="1"/>
        <end position="20"/>
    </location>
</feature>
<protein>
    <recommendedName>
        <fullName evidence="5">4Fe-4S ferredoxin-type domain-containing protein</fullName>
    </recommendedName>
</protein>
<keyword evidence="1" id="KW-0472">Membrane</keyword>
<dbReference type="GO" id="GO:0090729">
    <property type="term" value="F:toxin activity"/>
    <property type="evidence" value="ECO:0007669"/>
    <property type="project" value="InterPro"/>
</dbReference>
<keyword evidence="1" id="KW-0812">Transmembrane</keyword>
<sequence length="219" mass="22688">MTRLLLGALFLFGVFTTGLSLYCDTCHDKCSCLSARQEPCPPGTFCYTVTNMYGQIIRKGCAEACDDFAGDCKRCSSDFCNRSVRGPYLPSGYEDCENYNVDAGSYDKHHIGWGGSSGVGQGVNYGGGSGIGHGAGPSYGGSSGIGQGAGYGGHGIGQGAGYDPYNQERYGQQGVGIGDGVGYNQPRPGIGQGVYPYSGSAASVVGSLFAFVVAFYVLI</sequence>
<evidence type="ECO:0008006" key="5">
    <source>
        <dbReference type="Google" id="ProtNLM"/>
    </source>
</evidence>
<dbReference type="InterPro" id="IPR003571">
    <property type="entry name" value="Snake_3FTx"/>
</dbReference>
<evidence type="ECO:0000256" key="2">
    <source>
        <dbReference type="SAM" id="SignalP"/>
    </source>
</evidence>
<keyword evidence="4" id="KW-1185">Reference proteome</keyword>
<keyword evidence="2" id="KW-0732">Signal</keyword>
<comment type="caution">
    <text evidence="3">The sequence shown here is derived from an EMBL/GenBank/DDBJ whole genome shotgun (WGS) entry which is preliminary data.</text>
</comment>
<gene>
    <name evidence="3" type="ORF">QR680_014439</name>
</gene>
<evidence type="ECO:0000313" key="4">
    <source>
        <dbReference type="Proteomes" id="UP001175271"/>
    </source>
</evidence>
<name>A0AA39IAI0_9BILA</name>
<accession>A0AA39IAI0</accession>
<proteinExistence type="predicted"/>
<evidence type="ECO:0000313" key="3">
    <source>
        <dbReference type="EMBL" id="KAK0419981.1"/>
    </source>
</evidence>
<organism evidence="3 4">
    <name type="scientific">Steinernema hermaphroditum</name>
    <dbReference type="NCBI Taxonomy" id="289476"/>
    <lineage>
        <taxon>Eukaryota</taxon>
        <taxon>Metazoa</taxon>
        <taxon>Ecdysozoa</taxon>
        <taxon>Nematoda</taxon>
        <taxon>Chromadorea</taxon>
        <taxon>Rhabditida</taxon>
        <taxon>Tylenchina</taxon>
        <taxon>Panagrolaimomorpha</taxon>
        <taxon>Strongyloidoidea</taxon>
        <taxon>Steinernematidae</taxon>
        <taxon>Steinernema</taxon>
    </lineage>
</organism>
<dbReference type="Proteomes" id="UP001175271">
    <property type="component" value="Unassembled WGS sequence"/>
</dbReference>